<evidence type="ECO:0000256" key="4">
    <source>
        <dbReference type="ARBA" id="ARBA00022448"/>
    </source>
</evidence>
<evidence type="ECO:0000256" key="18">
    <source>
        <dbReference type="SAM" id="MobiDB-lite"/>
    </source>
</evidence>
<comment type="caution">
    <text evidence="21">The sequence shown here is derived from an EMBL/GenBank/DDBJ whole genome shotgun (WGS) entry which is preliminary data.</text>
</comment>
<feature type="transmembrane region" description="Helical" evidence="19">
    <location>
        <begin position="710"/>
        <end position="730"/>
    </location>
</feature>
<comment type="subcellular location">
    <subcellularLocation>
        <location evidence="2">Cytoplasm</location>
    </subcellularLocation>
    <subcellularLocation>
        <location evidence="1">Membrane</location>
        <topology evidence="1">Multi-pass membrane protein</topology>
    </subcellularLocation>
</comment>
<dbReference type="CDD" id="cd00063">
    <property type="entry name" value="FN3"/>
    <property type="match status" value="2"/>
</dbReference>
<evidence type="ECO:0000256" key="17">
    <source>
        <dbReference type="RuleBase" id="RU003857"/>
    </source>
</evidence>
<evidence type="ECO:0000256" key="6">
    <source>
        <dbReference type="ARBA" id="ARBA00022670"/>
    </source>
</evidence>
<evidence type="ECO:0000256" key="15">
    <source>
        <dbReference type="ARBA" id="ARBA00023303"/>
    </source>
</evidence>
<dbReference type="Proteomes" id="UP001176961">
    <property type="component" value="Unassembled WGS sequence"/>
</dbReference>
<dbReference type="PANTHER" id="PTHR22624">
    <property type="entry name" value="CYSTEINE PROTEASE ATG4"/>
    <property type="match status" value="1"/>
</dbReference>
<evidence type="ECO:0000256" key="7">
    <source>
        <dbReference type="ARBA" id="ARBA00022692"/>
    </source>
</evidence>
<comment type="similarity">
    <text evidence="3">Belongs to the peptidase C54 family.</text>
</comment>
<keyword evidence="5" id="KW-0963">Cytoplasm</keyword>
<evidence type="ECO:0000256" key="8">
    <source>
        <dbReference type="ARBA" id="ARBA00022801"/>
    </source>
</evidence>
<evidence type="ECO:0000313" key="21">
    <source>
        <dbReference type="EMBL" id="CAJ0608651.1"/>
    </source>
</evidence>
<keyword evidence="7 17" id="KW-0812">Transmembrane</keyword>
<feature type="region of interest" description="Disordered" evidence="18">
    <location>
        <begin position="1"/>
        <end position="58"/>
    </location>
</feature>
<dbReference type="InterPro" id="IPR038765">
    <property type="entry name" value="Papain-like_cys_pep_sf"/>
</dbReference>
<keyword evidence="6" id="KW-0645">Protease</keyword>
<dbReference type="GO" id="GO:0016020">
    <property type="term" value="C:membrane"/>
    <property type="evidence" value="ECO:0007669"/>
    <property type="project" value="UniProtKB-SubCell"/>
</dbReference>
<keyword evidence="12" id="KW-0072">Autophagy</keyword>
<dbReference type="InterPro" id="IPR003280">
    <property type="entry name" value="2pore_dom_K_chnl"/>
</dbReference>
<dbReference type="SUPFAM" id="SSF54001">
    <property type="entry name" value="Cysteine proteinases"/>
    <property type="match status" value="1"/>
</dbReference>
<keyword evidence="8" id="KW-0378">Hydrolase</keyword>
<feature type="transmembrane region" description="Helical" evidence="19">
    <location>
        <begin position="637"/>
        <end position="658"/>
    </location>
</feature>
<feature type="transmembrane region" description="Helical" evidence="19">
    <location>
        <begin position="742"/>
        <end position="758"/>
    </location>
</feature>
<dbReference type="InterPro" id="IPR046792">
    <property type="entry name" value="Peptidase_C54_cat"/>
</dbReference>
<keyword evidence="14 19" id="KW-0472">Membrane</keyword>
<evidence type="ECO:0000256" key="10">
    <source>
        <dbReference type="ARBA" id="ARBA00022927"/>
    </source>
</evidence>
<evidence type="ECO:0000256" key="16">
    <source>
        <dbReference type="ARBA" id="ARBA00029362"/>
    </source>
</evidence>
<dbReference type="GO" id="GO:0004197">
    <property type="term" value="F:cysteine-type endopeptidase activity"/>
    <property type="evidence" value="ECO:0007669"/>
    <property type="project" value="TreeGrafter"/>
</dbReference>
<evidence type="ECO:0000256" key="19">
    <source>
        <dbReference type="SAM" id="Phobius"/>
    </source>
</evidence>
<name>A0AA36HE16_CYLNA</name>
<dbReference type="Gene3D" id="1.10.287.70">
    <property type="match status" value="1"/>
</dbReference>
<feature type="transmembrane region" description="Helical" evidence="19">
    <location>
        <begin position="764"/>
        <end position="790"/>
    </location>
</feature>
<dbReference type="InterPro" id="IPR036116">
    <property type="entry name" value="FN3_sf"/>
</dbReference>
<evidence type="ECO:0000256" key="1">
    <source>
        <dbReference type="ARBA" id="ARBA00004141"/>
    </source>
</evidence>
<dbReference type="GO" id="GO:0005737">
    <property type="term" value="C:cytoplasm"/>
    <property type="evidence" value="ECO:0007669"/>
    <property type="project" value="UniProtKB-SubCell"/>
</dbReference>
<dbReference type="InterPro" id="IPR005078">
    <property type="entry name" value="Peptidase_C54"/>
</dbReference>
<keyword evidence="9" id="KW-0788">Thiol protease</keyword>
<evidence type="ECO:0000256" key="14">
    <source>
        <dbReference type="ARBA" id="ARBA00023136"/>
    </source>
</evidence>
<dbReference type="PRINTS" id="PR01333">
    <property type="entry name" value="2POREKCHANEL"/>
</dbReference>
<dbReference type="InterPro" id="IPR013099">
    <property type="entry name" value="K_chnl_dom"/>
</dbReference>
<feature type="compositionally biased region" description="Polar residues" evidence="18">
    <location>
        <begin position="8"/>
        <end position="31"/>
    </location>
</feature>
<comment type="similarity">
    <text evidence="17">Belongs to the two pore domain potassium channel (TC 1.A.1.8) family.</text>
</comment>
<protein>
    <recommendedName>
        <fullName evidence="20">Fibronectin type-III domain-containing protein</fullName>
    </recommendedName>
</protein>
<keyword evidence="13 17" id="KW-0406">Ion transport</keyword>
<proteinExistence type="inferred from homology"/>
<dbReference type="InterPro" id="IPR003961">
    <property type="entry name" value="FN3_dom"/>
</dbReference>
<keyword evidence="4 17" id="KW-0813">Transport</keyword>
<feature type="domain" description="Fibronectin type-III" evidence="20">
    <location>
        <begin position="967"/>
        <end position="1061"/>
    </location>
</feature>
<dbReference type="GO" id="GO:0005267">
    <property type="term" value="F:potassium channel activity"/>
    <property type="evidence" value="ECO:0007669"/>
    <property type="project" value="InterPro"/>
</dbReference>
<evidence type="ECO:0000256" key="5">
    <source>
        <dbReference type="ARBA" id="ARBA00022490"/>
    </source>
</evidence>
<dbReference type="Pfam" id="PF03416">
    <property type="entry name" value="Peptidase_C54"/>
    <property type="match status" value="1"/>
</dbReference>
<dbReference type="SUPFAM" id="SSF49265">
    <property type="entry name" value="Fibronectin type III"/>
    <property type="match status" value="1"/>
</dbReference>
<evidence type="ECO:0000256" key="11">
    <source>
        <dbReference type="ARBA" id="ARBA00022989"/>
    </source>
</evidence>
<feature type="domain" description="Fibronectin type-III" evidence="20">
    <location>
        <begin position="874"/>
        <end position="966"/>
    </location>
</feature>
<dbReference type="InterPro" id="IPR013783">
    <property type="entry name" value="Ig-like_fold"/>
</dbReference>
<keyword evidence="15 17" id="KW-0407">Ion channel</keyword>
<dbReference type="SUPFAM" id="SSF81324">
    <property type="entry name" value="Voltage-gated potassium channels"/>
    <property type="match status" value="2"/>
</dbReference>
<keyword evidence="22" id="KW-1185">Reference proteome</keyword>
<dbReference type="Gene3D" id="2.60.40.10">
    <property type="entry name" value="Immunoglobulins"/>
    <property type="match status" value="2"/>
</dbReference>
<comment type="catalytic activity">
    <reaction evidence="16">
        <text>[protein]-C-terminal L-amino acid-glycyl-phosphatidylethanolamide + H2O = [protein]-C-terminal L-amino acid-glycine + a 1,2-diacyl-sn-glycero-3-phosphoethanolamine</text>
        <dbReference type="Rhea" id="RHEA:67548"/>
        <dbReference type="Rhea" id="RHEA-COMP:17323"/>
        <dbReference type="Rhea" id="RHEA-COMP:17324"/>
        <dbReference type="ChEBI" id="CHEBI:15377"/>
        <dbReference type="ChEBI" id="CHEBI:64612"/>
        <dbReference type="ChEBI" id="CHEBI:172940"/>
        <dbReference type="ChEBI" id="CHEBI:172941"/>
    </reaction>
    <physiologicalReaction direction="left-to-right" evidence="16">
        <dbReference type="Rhea" id="RHEA:67549"/>
    </physiologicalReaction>
</comment>
<dbReference type="GO" id="GO:0015031">
    <property type="term" value="P:protein transport"/>
    <property type="evidence" value="ECO:0007669"/>
    <property type="project" value="UniProtKB-KW"/>
</dbReference>
<keyword evidence="11 19" id="KW-1133">Transmembrane helix</keyword>
<dbReference type="PROSITE" id="PS50853">
    <property type="entry name" value="FN3"/>
    <property type="match status" value="2"/>
</dbReference>
<dbReference type="GO" id="GO:0016485">
    <property type="term" value="P:protein processing"/>
    <property type="evidence" value="ECO:0007669"/>
    <property type="project" value="TreeGrafter"/>
</dbReference>
<dbReference type="PANTHER" id="PTHR22624:SF52">
    <property type="entry name" value="CYSTEINE PROTEASE"/>
    <property type="match status" value="1"/>
</dbReference>
<sequence>MNDRPNKLQGTVQSGQNGCTVLESPDSTLSSLEEPCCSSPRSSFSDIDDLPRPTSSIPSVDGITESWLRSKLRRATSALSGWRSTETNETKSSTLKNKLFSAWNTFKYSEKWMNFANDDYTSDGFKKIVLLGLVYCPEDSECVCGMDFIDFYRDYYTRIWITYRTGMPPLLGTQITTDCGWGCMIRTTQMALAQALVVNRLSRMWRYYGRKSGRKMSKADPYYENQLDVLRLFEDCPTAPLGIHRLVEISRKENPGVDSIRWYAPSAVISLMKKALRQSSSPLTSDLSIMLAVDGRVVIGDAERESRAWAKRLLLFVPLRLGTSSANPVYFDHIRHLLNLKSCLGILGGRPDHSLYFIGYYGRQVIYLDPHVAHEYVPISSWDDSTPPPEQAADNAKKRHKHPISSYHCRSLAKLPMKEMDPSCVVGFMFRTKEEMDEAFRTLNLNQVVDVDLGPEEGSKRTKDPLFTVQYQETASYDCTREDGCICVLAFKVIMTRFFSPHLMLVGTCALYIILGALMFQRLEGDHLKEVKREQTENIDRSAQAYIDRIWELTQSEKDKYENIEDLVKAVKSITTDEFHGYVDTVFAAHRASRHGYDEDAPSWDFANSVFFTTTMLTSIGYGYVAPNTFGGRLFGVIYCLIGIPLTLVTVANVAKFISETIFLIHYELWKYWCRWKARRKGEELTNEEPMFAEDEDEQEILDRVKLVRFPPIVVFLFVFLYGLFASYIIQRKEQWSYVESMYFTFISILTVGFGDFRPSAHNIWTTLAVVLGGVILTTMCMDVVGRMYLKEIHYLGRKLKSNNPFYLIREAKARRRRAAMASLLAQLARGMIFAHKDYNELSRKKSKKKRAKRRGSHVLPNEKFMFARLPPDPPSDCQVISTSAYSVRIAWAPAFSTDSDLTYNIRYRLKHTEDGKIRELRGIKGNTVEIMSVDSCSLYEFRITAVSKYGESKPIYLVQYTEPQLSPQHILATKLHANTIELTWEPPYKRTNDVKNYIVYFTENPNASLSEWEKIPVNGRRVVFPDLRYDWFYMFSATAIFKDGQRSPLSRALFIKTDKLEFHKQCVGQSRTIEVMDSICDRAEDTETTALLKRDYASFAV</sequence>
<reference evidence="21" key="1">
    <citation type="submission" date="2023-07" db="EMBL/GenBank/DDBJ databases">
        <authorList>
            <consortium name="CYATHOMIX"/>
        </authorList>
    </citation>
    <scope>NUCLEOTIDE SEQUENCE</scope>
    <source>
        <strain evidence="21">N/A</strain>
    </source>
</reference>
<keyword evidence="10" id="KW-0653">Protein transport</keyword>
<evidence type="ECO:0000259" key="20">
    <source>
        <dbReference type="PROSITE" id="PS50853"/>
    </source>
</evidence>
<dbReference type="GO" id="GO:0000045">
    <property type="term" value="P:autophagosome assembly"/>
    <property type="evidence" value="ECO:0007669"/>
    <property type="project" value="TreeGrafter"/>
</dbReference>
<dbReference type="AlphaFoldDB" id="A0AA36HE16"/>
<evidence type="ECO:0000313" key="22">
    <source>
        <dbReference type="Proteomes" id="UP001176961"/>
    </source>
</evidence>
<dbReference type="Pfam" id="PF00041">
    <property type="entry name" value="fn3"/>
    <property type="match status" value="2"/>
</dbReference>
<feature type="transmembrane region" description="Helical" evidence="19">
    <location>
        <begin position="502"/>
        <end position="520"/>
    </location>
</feature>
<accession>A0AA36HE16</accession>
<dbReference type="GO" id="GO:0019786">
    <property type="term" value="F:protein-phosphatidylethanolamide deconjugating activity"/>
    <property type="evidence" value="ECO:0007669"/>
    <property type="project" value="InterPro"/>
</dbReference>
<dbReference type="FunFam" id="2.60.40.10:FF:002244">
    <property type="entry name" value="CBN-TWK-30 protein"/>
    <property type="match status" value="1"/>
</dbReference>
<dbReference type="GO" id="GO:0035973">
    <property type="term" value="P:aggrephagy"/>
    <property type="evidence" value="ECO:0007669"/>
    <property type="project" value="TreeGrafter"/>
</dbReference>
<gene>
    <name evidence="21" type="ORF">CYNAS_LOCUS20634</name>
</gene>
<evidence type="ECO:0000256" key="2">
    <source>
        <dbReference type="ARBA" id="ARBA00004496"/>
    </source>
</evidence>
<organism evidence="21 22">
    <name type="scientific">Cylicocyclus nassatus</name>
    <name type="common">Nematode worm</name>
    <dbReference type="NCBI Taxonomy" id="53992"/>
    <lineage>
        <taxon>Eukaryota</taxon>
        <taxon>Metazoa</taxon>
        <taxon>Ecdysozoa</taxon>
        <taxon>Nematoda</taxon>
        <taxon>Chromadorea</taxon>
        <taxon>Rhabditida</taxon>
        <taxon>Rhabditina</taxon>
        <taxon>Rhabditomorpha</taxon>
        <taxon>Strongyloidea</taxon>
        <taxon>Strongylidae</taxon>
        <taxon>Cylicocyclus</taxon>
    </lineage>
</organism>
<dbReference type="EMBL" id="CATQJL010000316">
    <property type="protein sequence ID" value="CAJ0608651.1"/>
    <property type="molecule type" value="Genomic_DNA"/>
</dbReference>
<dbReference type="FunFam" id="2.60.40.10:FF:002077">
    <property type="entry name" value="TWiK family of potassium channels"/>
    <property type="match status" value="1"/>
</dbReference>
<dbReference type="GO" id="GO:0000423">
    <property type="term" value="P:mitophagy"/>
    <property type="evidence" value="ECO:0007669"/>
    <property type="project" value="TreeGrafter"/>
</dbReference>
<dbReference type="Pfam" id="PF07885">
    <property type="entry name" value="Ion_trans_2"/>
    <property type="match status" value="2"/>
</dbReference>
<evidence type="ECO:0000256" key="9">
    <source>
        <dbReference type="ARBA" id="ARBA00022807"/>
    </source>
</evidence>
<evidence type="ECO:0000256" key="13">
    <source>
        <dbReference type="ARBA" id="ARBA00023065"/>
    </source>
</evidence>
<dbReference type="GO" id="GO:0034727">
    <property type="term" value="P:piecemeal microautophagy of the nucleus"/>
    <property type="evidence" value="ECO:0007669"/>
    <property type="project" value="TreeGrafter"/>
</dbReference>
<dbReference type="SMART" id="SM00060">
    <property type="entry name" value="FN3"/>
    <property type="match status" value="2"/>
</dbReference>
<evidence type="ECO:0000256" key="3">
    <source>
        <dbReference type="ARBA" id="ARBA00010958"/>
    </source>
</evidence>
<evidence type="ECO:0000256" key="12">
    <source>
        <dbReference type="ARBA" id="ARBA00023006"/>
    </source>
</evidence>